<proteinExistence type="predicted"/>
<dbReference type="AlphaFoldDB" id="A0A316G699"/>
<evidence type="ECO:0000256" key="1">
    <source>
        <dbReference type="SAM" id="MobiDB-lite"/>
    </source>
</evidence>
<keyword evidence="3" id="KW-1185">Reference proteome</keyword>
<name>A0A316G699_9RHOB</name>
<evidence type="ECO:0000313" key="3">
    <source>
        <dbReference type="Proteomes" id="UP000245390"/>
    </source>
</evidence>
<gene>
    <name evidence="2" type="ORF">C8D95_106141</name>
</gene>
<dbReference type="EMBL" id="QGGV01000006">
    <property type="protein sequence ID" value="PWK55745.1"/>
    <property type="molecule type" value="Genomic_DNA"/>
</dbReference>
<organism evidence="2 3">
    <name type="scientific">Silicimonas algicola</name>
    <dbReference type="NCBI Taxonomy" id="1826607"/>
    <lineage>
        <taxon>Bacteria</taxon>
        <taxon>Pseudomonadati</taxon>
        <taxon>Pseudomonadota</taxon>
        <taxon>Alphaproteobacteria</taxon>
        <taxon>Rhodobacterales</taxon>
        <taxon>Paracoccaceae</taxon>
    </lineage>
</organism>
<dbReference type="Proteomes" id="UP000245390">
    <property type="component" value="Unassembled WGS sequence"/>
</dbReference>
<evidence type="ECO:0000313" key="2">
    <source>
        <dbReference type="EMBL" id="PWK55745.1"/>
    </source>
</evidence>
<sequence length="47" mass="5470">MTLGEPEQTEFLHSCNNSVPRRKQSRDKLRIFNDNARYAASGWQTES</sequence>
<feature type="region of interest" description="Disordered" evidence="1">
    <location>
        <begin position="1"/>
        <end position="28"/>
    </location>
</feature>
<comment type="caution">
    <text evidence="2">The sequence shown here is derived from an EMBL/GenBank/DDBJ whole genome shotgun (WGS) entry which is preliminary data.</text>
</comment>
<accession>A0A316G699</accession>
<reference evidence="2 3" key="1">
    <citation type="submission" date="2018-05" db="EMBL/GenBank/DDBJ databases">
        <title>Genomic Encyclopedia of Type Strains, Phase IV (KMG-IV): sequencing the most valuable type-strain genomes for metagenomic binning, comparative biology and taxonomic classification.</title>
        <authorList>
            <person name="Goeker M."/>
        </authorList>
    </citation>
    <scope>NUCLEOTIDE SEQUENCE [LARGE SCALE GENOMIC DNA]</scope>
    <source>
        <strain evidence="2 3">DSM 103371</strain>
    </source>
</reference>
<protein>
    <submittedName>
        <fullName evidence="2">Uncharacterized protein</fullName>
    </submittedName>
</protein>